<accession>A0A0E9T6S5</accession>
<reference evidence="1" key="2">
    <citation type="journal article" date="2015" name="Fish Shellfish Immunol.">
        <title>Early steps in the European eel (Anguilla anguilla)-Vibrio vulnificus interaction in the gills: Role of the RtxA13 toxin.</title>
        <authorList>
            <person name="Callol A."/>
            <person name="Pajuelo D."/>
            <person name="Ebbesson L."/>
            <person name="Teles M."/>
            <person name="MacKenzie S."/>
            <person name="Amaro C."/>
        </authorList>
    </citation>
    <scope>NUCLEOTIDE SEQUENCE</scope>
</reference>
<protein>
    <submittedName>
        <fullName evidence="1">Uncharacterized protein</fullName>
    </submittedName>
</protein>
<sequence>MSHHHHSSLQIISPPALDFAHIYTVGILCLKE</sequence>
<organism evidence="1">
    <name type="scientific">Anguilla anguilla</name>
    <name type="common">European freshwater eel</name>
    <name type="synonym">Muraena anguilla</name>
    <dbReference type="NCBI Taxonomy" id="7936"/>
    <lineage>
        <taxon>Eukaryota</taxon>
        <taxon>Metazoa</taxon>
        <taxon>Chordata</taxon>
        <taxon>Craniata</taxon>
        <taxon>Vertebrata</taxon>
        <taxon>Euteleostomi</taxon>
        <taxon>Actinopterygii</taxon>
        <taxon>Neopterygii</taxon>
        <taxon>Teleostei</taxon>
        <taxon>Anguilliformes</taxon>
        <taxon>Anguillidae</taxon>
        <taxon>Anguilla</taxon>
    </lineage>
</organism>
<dbReference type="EMBL" id="GBXM01059291">
    <property type="protein sequence ID" value="JAH49286.1"/>
    <property type="molecule type" value="Transcribed_RNA"/>
</dbReference>
<dbReference type="AlphaFoldDB" id="A0A0E9T6S5"/>
<name>A0A0E9T6S5_ANGAN</name>
<reference evidence="1" key="1">
    <citation type="submission" date="2014-11" db="EMBL/GenBank/DDBJ databases">
        <authorList>
            <person name="Amaro Gonzalez C."/>
        </authorList>
    </citation>
    <scope>NUCLEOTIDE SEQUENCE</scope>
</reference>
<evidence type="ECO:0000313" key="1">
    <source>
        <dbReference type="EMBL" id="JAH49286.1"/>
    </source>
</evidence>
<proteinExistence type="predicted"/>